<reference evidence="2 3" key="1">
    <citation type="submission" date="2019-02" db="EMBL/GenBank/DDBJ databases">
        <title>Deep-cultivation of Planctomycetes and their phenomic and genomic characterization uncovers novel biology.</title>
        <authorList>
            <person name="Wiegand S."/>
            <person name="Jogler M."/>
            <person name="Boedeker C."/>
            <person name="Pinto D."/>
            <person name="Vollmers J."/>
            <person name="Rivas-Marin E."/>
            <person name="Kohn T."/>
            <person name="Peeters S.H."/>
            <person name="Heuer A."/>
            <person name="Rast P."/>
            <person name="Oberbeckmann S."/>
            <person name="Bunk B."/>
            <person name="Jeske O."/>
            <person name="Meyerdierks A."/>
            <person name="Storesund J.E."/>
            <person name="Kallscheuer N."/>
            <person name="Luecker S."/>
            <person name="Lage O.M."/>
            <person name="Pohl T."/>
            <person name="Merkel B.J."/>
            <person name="Hornburger P."/>
            <person name="Mueller R.-W."/>
            <person name="Bruemmer F."/>
            <person name="Labrenz M."/>
            <person name="Spormann A.M."/>
            <person name="Op Den Camp H."/>
            <person name="Overmann J."/>
            <person name="Amann R."/>
            <person name="Jetten M.S.M."/>
            <person name="Mascher T."/>
            <person name="Medema M.H."/>
            <person name="Devos D.P."/>
            <person name="Kaster A.-K."/>
            <person name="Ovreas L."/>
            <person name="Rohde M."/>
            <person name="Galperin M.Y."/>
            <person name="Jogler C."/>
        </authorList>
    </citation>
    <scope>NUCLEOTIDE SEQUENCE [LARGE SCALE GENOMIC DNA]</scope>
    <source>
        <strain evidence="2 3">Mal64</strain>
    </source>
</reference>
<dbReference type="InterPro" id="IPR007313">
    <property type="entry name" value="FxsA"/>
</dbReference>
<sequence>MFFYLLLLFTVVPLVEFSLLWEITERTNLLFTIALVLATGALGAALARWQGLVTLWKIRERAAGGGMPTDELFDGALILVAGAVLITPGVLTDAFGFALLTPPLRALVKRGLKAWFKRNVKFHVHTTAPGGAPSTPRGSEVLDVEVIDVRPAPRDETS</sequence>
<evidence type="ECO:0000256" key="1">
    <source>
        <dbReference type="SAM" id="Phobius"/>
    </source>
</evidence>
<proteinExistence type="predicted"/>
<keyword evidence="1" id="KW-0812">Transmembrane</keyword>
<name>A0A5C5ZQC2_9BACT</name>
<evidence type="ECO:0000313" key="2">
    <source>
        <dbReference type="EMBL" id="TWT89021.1"/>
    </source>
</evidence>
<feature type="transmembrane region" description="Helical" evidence="1">
    <location>
        <begin position="6"/>
        <end position="23"/>
    </location>
</feature>
<protein>
    <submittedName>
        <fullName evidence="2">Phage T7 F exclusion suppressor FxsA</fullName>
    </submittedName>
</protein>
<feature type="transmembrane region" description="Helical" evidence="1">
    <location>
        <begin position="30"/>
        <end position="49"/>
    </location>
</feature>
<comment type="caution">
    <text evidence="2">The sequence shown here is derived from an EMBL/GenBank/DDBJ whole genome shotgun (WGS) entry which is preliminary data.</text>
</comment>
<dbReference type="RefSeq" id="WP_146400571.1">
    <property type="nucleotide sequence ID" value="NZ_SJPQ01000002.1"/>
</dbReference>
<dbReference type="AlphaFoldDB" id="A0A5C5ZQC2"/>
<dbReference type="PANTHER" id="PTHR35335">
    <property type="entry name" value="UPF0716 PROTEIN FXSA"/>
    <property type="match status" value="1"/>
</dbReference>
<dbReference type="NCBIfam" id="NF008528">
    <property type="entry name" value="PRK11463.1-2"/>
    <property type="match status" value="1"/>
</dbReference>
<feature type="transmembrane region" description="Helical" evidence="1">
    <location>
        <begin position="76"/>
        <end position="100"/>
    </location>
</feature>
<keyword evidence="1" id="KW-1133">Transmembrane helix</keyword>
<dbReference type="PANTHER" id="PTHR35335:SF1">
    <property type="entry name" value="UPF0716 PROTEIN FXSA"/>
    <property type="match status" value="1"/>
</dbReference>
<dbReference type="Proteomes" id="UP000315440">
    <property type="component" value="Unassembled WGS sequence"/>
</dbReference>
<evidence type="ECO:0000313" key="3">
    <source>
        <dbReference type="Proteomes" id="UP000315440"/>
    </source>
</evidence>
<keyword evidence="3" id="KW-1185">Reference proteome</keyword>
<organism evidence="2 3">
    <name type="scientific">Pseudobythopirellula maris</name>
    <dbReference type="NCBI Taxonomy" id="2527991"/>
    <lineage>
        <taxon>Bacteria</taxon>
        <taxon>Pseudomonadati</taxon>
        <taxon>Planctomycetota</taxon>
        <taxon>Planctomycetia</taxon>
        <taxon>Pirellulales</taxon>
        <taxon>Lacipirellulaceae</taxon>
        <taxon>Pseudobythopirellula</taxon>
    </lineage>
</organism>
<dbReference type="OrthoDB" id="9792788at2"/>
<accession>A0A5C5ZQC2</accession>
<dbReference type="GO" id="GO:0016020">
    <property type="term" value="C:membrane"/>
    <property type="evidence" value="ECO:0007669"/>
    <property type="project" value="InterPro"/>
</dbReference>
<dbReference type="Pfam" id="PF04186">
    <property type="entry name" value="FxsA"/>
    <property type="match status" value="1"/>
</dbReference>
<gene>
    <name evidence="2" type="ORF">Mal64_25120</name>
</gene>
<keyword evidence="1" id="KW-0472">Membrane</keyword>
<dbReference type="EMBL" id="SJPQ01000002">
    <property type="protein sequence ID" value="TWT89021.1"/>
    <property type="molecule type" value="Genomic_DNA"/>
</dbReference>